<gene>
    <name evidence="1" type="ORF">Gorai_005918</name>
</gene>
<protein>
    <submittedName>
        <fullName evidence="1">Uncharacterized protein</fullName>
    </submittedName>
</protein>
<sequence length="27" mass="2993">MGDATPINGSNDSNKLISKMRTFIILR</sequence>
<evidence type="ECO:0000313" key="1">
    <source>
        <dbReference type="EMBL" id="MBA0599711.1"/>
    </source>
</evidence>
<dbReference type="AlphaFoldDB" id="A0A7J8QDV6"/>
<evidence type="ECO:0000313" key="2">
    <source>
        <dbReference type="Proteomes" id="UP000593578"/>
    </source>
</evidence>
<name>A0A7J8QDV6_GOSRA</name>
<dbReference type="EMBL" id="JABEZZ010000011">
    <property type="protein sequence ID" value="MBA0599711.1"/>
    <property type="molecule type" value="Genomic_DNA"/>
</dbReference>
<dbReference type="Proteomes" id="UP000593578">
    <property type="component" value="Unassembled WGS sequence"/>
</dbReference>
<accession>A0A7J8QDV6</accession>
<reference evidence="1 2" key="1">
    <citation type="journal article" date="2019" name="Genome Biol. Evol.">
        <title>Insights into the evolution of the New World diploid cottons (Gossypium, subgenus Houzingenia) based on genome sequencing.</title>
        <authorList>
            <person name="Grover C.E."/>
            <person name="Arick M.A. 2nd"/>
            <person name="Thrash A."/>
            <person name="Conover J.L."/>
            <person name="Sanders W.S."/>
            <person name="Peterson D.G."/>
            <person name="Frelichowski J.E."/>
            <person name="Scheffler J.A."/>
            <person name="Scheffler B.E."/>
            <person name="Wendel J.F."/>
        </authorList>
    </citation>
    <scope>NUCLEOTIDE SEQUENCE [LARGE SCALE GENOMIC DNA]</scope>
    <source>
        <strain evidence="1">8</strain>
        <tissue evidence="1">Leaf</tissue>
    </source>
</reference>
<comment type="caution">
    <text evidence="1">The sequence shown here is derived from an EMBL/GenBank/DDBJ whole genome shotgun (WGS) entry which is preliminary data.</text>
</comment>
<organism evidence="1 2">
    <name type="scientific">Gossypium raimondii</name>
    <name type="common">Peruvian cotton</name>
    <name type="synonym">Gossypium klotzschianum subsp. raimondii</name>
    <dbReference type="NCBI Taxonomy" id="29730"/>
    <lineage>
        <taxon>Eukaryota</taxon>
        <taxon>Viridiplantae</taxon>
        <taxon>Streptophyta</taxon>
        <taxon>Embryophyta</taxon>
        <taxon>Tracheophyta</taxon>
        <taxon>Spermatophyta</taxon>
        <taxon>Magnoliopsida</taxon>
        <taxon>eudicotyledons</taxon>
        <taxon>Gunneridae</taxon>
        <taxon>Pentapetalae</taxon>
        <taxon>rosids</taxon>
        <taxon>malvids</taxon>
        <taxon>Malvales</taxon>
        <taxon>Malvaceae</taxon>
        <taxon>Malvoideae</taxon>
        <taxon>Gossypium</taxon>
    </lineage>
</organism>
<proteinExistence type="predicted"/>